<dbReference type="Proteomes" id="UP000183077">
    <property type="component" value="Unassembled WGS sequence"/>
</dbReference>
<organism evidence="2 4">
    <name type="scientific">Myroides marinus</name>
    <dbReference type="NCBI Taxonomy" id="703342"/>
    <lineage>
        <taxon>Bacteria</taxon>
        <taxon>Pseudomonadati</taxon>
        <taxon>Bacteroidota</taxon>
        <taxon>Flavobacteriia</taxon>
        <taxon>Flavobacteriales</taxon>
        <taxon>Flavobacteriaceae</taxon>
        <taxon>Myroides</taxon>
    </lineage>
</organism>
<dbReference type="GeneID" id="82257100"/>
<evidence type="ECO:0000313" key="2">
    <source>
        <dbReference type="EMBL" id="KZE80934.1"/>
    </source>
</evidence>
<dbReference type="AlphaFoldDB" id="A0A161S769"/>
<keyword evidence="1" id="KW-0732">Signal</keyword>
<evidence type="ECO:0000313" key="4">
    <source>
        <dbReference type="Proteomes" id="UP000076630"/>
    </source>
</evidence>
<evidence type="ECO:0000313" key="5">
    <source>
        <dbReference type="Proteomes" id="UP000183077"/>
    </source>
</evidence>
<dbReference type="Proteomes" id="UP000076630">
    <property type="component" value="Unassembled WGS sequence"/>
</dbReference>
<gene>
    <name evidence="2" type="ORF">AV926_09155</name>
    <name evidence="3" type="ORF">SAMN04488018_107117</name>
</gene>
<dbReference type="RefSeq" id="WP_038987890.1">
    <property type="nucleotide sequence ID" value="NZ_FNYS01000007.1"/>
</dbReference>
<sequence length="401" mass="46038">MKLKSYSITSILLLLLTVVGCSKEPSQGGGFEGEETYKYFLLSALGSWPNTVHYITATNDVTQGEMNLNREGDEINSKGTYSYIVKNGYIYNYKTDQRVFKKMKYTKDKLVTELEIPFSYINDISAFTWVDDNTLLVFGDTSDVERIRYTVFDVRTLKVIKQGDVTGLEPFPQGYEYYSIGSAAYIDGVVYLQYSFRSAKWVYPSFYNFATISYNDFKVIKSEPDNRSSGASSGSPYFRTSFIKDNNSFYYSCFTRTNSENNDIYLFRIIAGQETIDRSYEINLTKTLGGLKPETAMDYIGDNKMIISYRDPAKGSSYNARYAIIDLETKRVVRVLTELPLDEPYELGFFTQDQKVYMAINSAEEGNYVWIYDLKTDKVTKGMTLPDKISGFARFDKFYDK</sequence>
<evidence type="ECO:0000313" key="3">
    <source>
        <dbReference type="EMBL" id="SEI94461.1"/>
    </source>
</evidence>
<reference evidence="3 5" key="2">
    <citation type="submission" date="2016-10" db="EMBL/GenBank/DDBJ databases">
        <authorList>
            <person name="de Groot N.N."/>
        </authorList>
    </citation>
    <scope>NUCLEOTIDE SEQUENCE [LARGE SCALE GENOMIC DNA]</scope>
    <source>
        <strain evidence="3 5">DSM 23048</strain>
    </source>
</reference>
<name>A0A161S769_9FLAO</name>
<dbReference type="EMBL" id="LQNU01000054">
    <property type="protein sequence ID" value="KZE80934.1"/>
    <property type="molecule type" value="Genomic_DNA"/>
</dbReference>
<dbReference type="PROSITE" id="PS51257">
    <property type="entry name" value="PROKAR_LIPOPROTEIN"/>
    <property type="match status" value="1"/>
</dbReference>
<proteinExistence type="predicted"/>
<keyword evidence="4" id="KW-1185">Reference proteome</keyword>
<reference evidence="2 4" key="1">
    <citation type="submission" date="2016-01" db="EMBL/GenBank/DDBJ databases">
        <title>Whole genome sequencing of Myroides marinus L41.</title>
        <authorList>
            <person name="Hong K.W."/>
        </authorList>
    </citation>
    <scope>NUCLEOTIDE SEQUENCE [LARGE SCALE GENOMIC DNA]</scope>
    <source>
        <strain evidence="2 4">L41</strain>
    </source>
</reference>
<evidence type="ECO:0000256" key="1">
    <source>
        <dbReference type="SAM" id="SignalP"/>
    </source>
</evidence>
<dbReference type="EMBL" id="FNYS01000007">
    <property type="protein sequence ID" value="SEI94461.1"/>
    <property type="molecule type" value="Genomic_DNA"/>
</dbReference>
<accession>A0A161S769</accession>
<feature type="signal peptide" evidence="1">
    <location>
        <begin position="1"/>
        <end position="22"/>
    </location>
</feature>
<feature type="chain" id="PRO_5015051617" description="DUF4374 domain-containing protein" evidence="1">
    <location>
        <begin position="23"/>
        <end position="401"/>
    </location>
</feature>
<dbReference type="SUPFAM" id="SSF69322">
    <property type="entry name" value="Tricorn protease domain 2"/>
    <property type="match status" value="1"/>
</dbReference>
<dbReference type="OrthoDB" id="738440at2"/>
<protein>
    <recommendedName>
        <fullName evidence="6">DUF4374 domain-containing protein</fullName>
    </recommendedName>
</protein>
<evidence type="ECO:0008006" key="6">
    <source>
        <dbReference type="Google" id="ProtNLM"/>
    </source>
</evidence>